<evidence type="ECO:0000313" key="2">
    <source>
        <dbReference type="Proteomes" id="UP000265520"/>
    </source>
</evidence>
<dbReference type="Proteomes" id="UP000265520">
    <property type="component" value="Unassembled WGS sequence"/>
</dbReference>
<dbReference type="AlphaFoldDB" id="A0A392M2I0"/>
<accession>A0A392M2I0</accession>
<reference evidence="1 2" key="1">
    <citation type="journal article" date="2018" name="Front. Plant Sci.">
        <title>Red Clover (Trifolium pratense) and Zigzag Clover (T. medium) - A Picture of Genomic Similarities and Differences.</title>
        <authorList>
            <person name="Dluhosova J."/>
            <person name="Istvanek J."/>
            <person name="Nedelnik J."/>
            <person name="Repkova J."/>
        </authorList>
    </citation>
    <scope>NUCLEOTIDE SEQUENCE [LARGE SCALE GENOMIC DNA]</scope>
    <source>
        <strain evidence="2">cv. 10/8</strain>
        <tissue evidence="1">Leaf</tissue>
    </source>
</reference>
<name>A0A392M2I0_9FABA</name>
<keyword evidence="2" id="KW-1185">Reference proteome</keyword>
<proteinExistence type="predicted"/>
<dbReference type="EMBL" id="LXQA010002390">
    <property type="protein sequence ID" value="MCH81510.1"/>
    <property type="molecule type" value="Genomic_DNA"/>
</dbReference>
<sequence>MTVNLHLLDEVREAAHLREITVKRRAARKYDSRLIPKELKEGDLVLKRPMGRDKGGKLAPIGKDLFASTKSSQVELTGWRH</sequence>
<organism evidence="1 2">
    <name type="scientific">Trifolium medium</name>
    <dbReference type="NCBI Taxonomy" id="97028"/>
    <lineage>
        <taxon>Eukaryota</taxon>
        <taxon>Viridiplantae</taxon>
        <taxon>Streptophyta</taxon>
        <taxon>Embryophyta</taxon>
        <taxon>Tracheophyta</taxon>
        <taxon>Spermatophyta</taxon>
        <taxon>Magnoliopsida</taxon>
        <taxon>eudicotyledons</taxon>
        <taxon>Gunneridae</taxon>
        <taxon>Pentapetalae</taxon>
        <taxon>rosids</taxon>
        <taxon>fabids</taxon>
        <taxon>Fabales</taxon>
        <taxon>Fabaceae</taxon>
        <taxon>Papilionoideae</taxon>
        <taxon>50 kb inversion clade</taxon>
        <taxon>NPAAA clade</taxon>
        <taxon>Hologalegina</taxon>
        <taxon>IRL clade</taxon>
        <taxon>Trifolieae</taxon>
        <taxon>Trifolium</taxon>
    </lineage>
</organism>
<gene>
    <name evidence="1" type="ORF">A2U01_0002299</name>
</gene>
<protein>
    <submittedName>
        <fullName evidence="1">Uncharacterized protein</fullName>
    </submittedName>
</protein>
<evidence type="ECO:0000313" key="1">
    <source>
        <dbReference type="EMBL" id="MCH81510.1"/>
    </source>
</evidence>
<comment type="caution">
    <text evidence="1">The sequence shown here is derived from an EMBL/GenBank/DDBJ whole genome shotgun (WGS) entry which is preliminary data.</text>
</comment>